<keyword evidence="1" id="KW-1133">Transmembrane helix</keyword>
<keyword evidence="2" id="KW-0732">Signal</keyword>
<keyword evidence="4" id="KW-1185">Reference proteome</keyword>
<dbReference type="EMBL" id="CP042467">
    <property type="protein sequence ID" value="QED29549.1"/>
    <property type="molecule type" value="Genomic_DNA"/>
</dbReference>
<evidence type="ECO:0000256" key="1">
    <source>
        <dbReference type="SAM" id="Phobius"/>
    </source>
</evidence>
<sequence>MRALLLALGTLALSINSLGCETDNTIKMERVRTPNGGSLFAATSVEVGGTPLTLAAGEFGVYQFQDEGFTRVDSQLLPSFRVPNMDHLRDTSHTLSMPRSMLFTGIDSQLWFVDSTSRPWMSQDGGRTFNFIEIPSFLPEQSLIRPIEPYRLVAGEKLHLLHPKYIWTLEDPTDIASWRAIDLNAVLLDENANELPPAIRSFLPANSLRDFDILTVLSNQLLIYRREADQEWVLTSTFPVGERQVVGFEQRNSSEGSGTTLFLATDDSVFRSDDHAETWLRFWPFEDKEIEVIYPVLEGQRQFVLVGTKNGEILRHNGAEWTEVWAQDGFAITGFHFDGENLWATALGGGALRSKDLGESWQSANQGLRAMRTHAFIVEGDEITVATNSGVFRKTIDAEWERVHATPATSLLKVPEKGLLVGTSDGKIVVPKQESIEIPIQKAPEFLPDELRRLAPRPEAVVKLARGNTRLYAWSRANGAMVSNDLGATWEPFVIPEALTNTLKGSSLTHIFQIGDEVYLMERSHHPGTPAQLWSSRQGGGTWVALRSFPPTPSPVILQMGLNQSLYAAYDDVLEVTEDGDSWTPISGPWKNGLIFGLHIDNQRAAVLSDNHGAVSLHVRENIRESSTRTFTISVDGGFTVSSVQDLVLSGSTLYILTPRGLFKGELPSGNTDYEERYPTLLAVIGTFIALWASFALLRKFG</sequence>
<protein>
    <submittedName>
        <fullName evidence="3">Uncharacterized protein</fullName>
    </submittedName>
</protein>
<dbReference type="RefSeq" id="WP_146962782.1">
    <property type="nucleotide sequence ID" value="NZ_CP042467.1"/>
</dbReference>
<keyword evidence="1" id="KW-0472">Membrane</keyword>
<evidence type="ECO:0000313" key="3">
    <source>
        <dbReference type="EMBL" id="QED29549.1"/>
    </source>
</evidence>
<proteinExistence type="predicted"/>
<name>A0A5B8Y1K3_9DELT</name>
<dbReference type="KEGG" id="bbae:FRD01_20375"/>
<dbReference type="InterPro" id="IPR036278">
    <property type="entry name" value="Sialidase_sf"/>
</dbReference>
<dbReference type="Proteomes" id="UP000321595">
    <property type="component" value="Chromosome"/>
</dbReference>
<feature type="chain" id="PRO_5023038733" evidence="2">
    <location>
        <begin position="20"/>
        <end position="702"/>
    </location>
</feature>
<keyword evidence="1" id="KW-0812">Transmembrane</keyword>
<evidence type="ECO:0000313" key="4">
    <source>
        <dbReference type="Proteomes" id="UP000321595"/>
    </source>
</evidence>
<dbReference type="OrthoDB" id="9764804at2"/>
<organism evidence="3 4">
    <name type="scientific">Microvenator marinus</name>
    <dbReference type="NCBI Taxonomy" id="2600177"/>
    <lineage>
        <taxon>Bacteria</taxon>
        <taxon>Deltaproteobacteria</taxon>
        <taxon>Bradymonadales</taxon>
        <taxon>Microvenatoraceae</taxon>
        <taxon>Microvenator</taxon>
    </lineage>
</organism>
<dbReference type="SUPFAM" id="SSF50939">
    <property type="entry name" value="Sialidases"/>
    <property type="match status" value="2"/>
</dbReference>
<feature type="signal peptide" evidence="2">
    <location>
        <begin position="1"/>
        <end position="19"/>
    </location>
</feature>
<dbReference type="AlphaFoldDB" id="A0A5B8Y1K3"/>
<gene>
    <name evidence="3" type="ORF">FRD01_20375</name>
</gene>
<evidence type="ECO:0000256" key="2">
    <source>
        <dbReference type="SAM" id="SignalP"/>
    </source>
</evidence>
<dbReference type="Gene3D" id="2.130.10.10">
    <property type="entry name" value="YVTN repeat-like/Quinoprotein amine dehydrogenase"/>
    <property type="match status" value="2"/>
</dbReference>
<reference evidence="3 4" key="1">
    <citation type="submission" date="2019-08" db="EMBL/GenBank/DDBJ databases">
        <authorList>
            <person name="Liang Q."/>
        </authorList>
    </citation>
    <scope>NUCLEOTIDE SEQUENCE [LARGE SCALE GENOMIC DNA]</scope>
    <source>
        <strain evidence="3 4">V1718</strain>
    </source>
</reference>
<dbReference type="InterPro" id="IPR015943">
    <property type="entry name" value="WD40/YVTN_repeat-like_dom_sf"/>
</dbReference>
<accession>A0A5B8Y1K3</accession>
<feature type="transmembrane region" description="Helical" evidence="1">
    <location>
        <begin position="678"/>
        <end position="698"/>
    </location>
</feature>